<dbReference type="Pfam" id="PF03865">
    <property type="entry name" value="ShlB"/>
    <property type="match status" value="1"/>
</dbReference>
<dbReference type="InterPro" id="IPR051544">
    <property type="entry name" value="TPS_OM_transporter"/>
</dbReference>
<evidence type="ECO:0000256" key="4">
    <source>
        <dbReference type="SAM" id="SignalP"/>
    </source>
</evidence>
<sequence length="532" mass="58259">MDHSFTSRLALCGWLLVTAGAQPAWAEEGTESAAPAKLVDVNEYFVRGNTVLDARAIEEAVYPFLGPQKALADIEGARDALQKVYQAHGYQSVFVELPEQKVEDGIVYLQVSETKIGRVRVVGAKHYSPVEIREDVPALKEGQVPDFALVQTELAQLNKTPGRQVMPLVREGQRPGTMDVDLQVEDQNPWHASLGLNNDYSADTEKLRSVASLGYDNLWQLGHSVSLTFFTAPQDTSNAKVWSGSYTAPLDERWSVQFSGYQSDSNVATIGGSNVLGKGHSYGVSAIYTLPSSGNWSNSLSAGIDFKDFDEQLDLNGDSDKVPLKYAPFTFAYNGFRYTENSQLGLGLSLVAGTRSFLGYGSSDDDFDYKRYKANPSFAVVKGDTNFTYTFGNDWQTASKASFQLASGPLVSNEQFSAGGATSVRGYLAAERTGDDGVLLSQELRTPSLAKYLGSYLQEWRFYAFAEGAQLYLRDELPDQDADYALASVGLGTRASLSKWLSGSLDWGYPLLEGPNTSKQESRLHFNLQATF</sequence>
<keyword evidence="3" id="KW-0998">Cell outer membrane</keyword>
<dbReference type="PANTHER" id="PTHR34597">
    <property type="entry name" value="SLR1661 PROTEIN"/>
    <property type="match status" value="1"/>
</dbReference>
<dbReference type="Gene3D" id="2.40.160.50">
    <property type="entry name" value="membrane protein fhac: a member of the omp85/tpsb transporter family"/>
    <property type="match status" value="1"/>
</dbReference>
<evidence type="ECO:0000256" key="2">
    <source>
        <dbReference type="ARBA" id="ARBA00022692"/>
    </source>
</evidence>
<dbReference type="Pfam" id="PF08479">
    <property type="entry name" value="POTRA_2"/>
    <property type="match status" value="1"/>
</dbReference>
<organism evidence="7 8">
    <name type="scientific">Pseudomonas vancouverensis</name>
    <dbReference type="NCBI Taxonomy" id="95300"/>
    <lineage>
        <taxon>Bacteria</taxon>
        <taxon>Pseudomonadati</taxon>
        <taxon>Pseudomonadota</taxon>
        <taxon>Gammaproteobacteria</taxon>
        <taxon>Pseudomonadales</taxon>
        <taxon>Pseudomonadaceae</taxon>
        <taxon>Pseudomonas</taxon>
    </lineage>
</organism>
<dbReference type="GO" id="GO:0098046">
    <property type="term" value="C:type V protein secretion system complex"/>
    <property type="evidence" value="ECO:0007669"/>
    <property type="project" value="TreeGrafter"/>
</dbReference>
<evidence type="ECO:0000259" key="5">
    <source>
        <dbReference type="Pfam" id="PF03865"/>
    </source>
</evidence>
<gene>
    <name evidence="7" type="ORF">EIY72_12010</name>
</gene>
<feature type="signal peptide" evidence="4">
    <location>
        <begin position="1"/>
        <end position="26"/>
    </location>
</feature>
<keyword evidence="8" id="KW-1185">Reference proteome</keyword>
<evidence type="ECO:0000313" key="8">
    <source>
        <dbReference type="Proteomes" id="UP000295254"/>
    </source>
</evidence>
<feature type="chain" id="PRO_5044371990" evidence="4">
    <location>
        <begin position="27"/>
        <end position="532"/>
    </location>
</feature>
<dbReference type="GO" id="GO:0008320">
    <property type="term" value="F:protein transmembrane transporter activity"/>
    <property type="evidence" value="ECO:0007669"/>
    <property type="project" value="TreeGrafter"/>
</dbReference>
<keyword evidence="4" id="KW-0732">Signal</keyword>
<dbReference type="AlphaFoldDB" id="A0A1H2NKM4"/>
<proteinExistence type="predicted"/>
<keyword evidence="1" id="KW-0472">Membrane</keyword>
<dbReference type="InterPro" id="IPR005565">
    <property type="entry name" value="Hemolysn_activator_HlyB_C"/>
</dbReference>
<accession>A0A1H2NKM4</accession>
<reference evidence="8" key="1">
    <citation type="journal article" date="2019" name="bioRxiv">
        <title>Bacterially produced spermidine induces plant systemic susceptibility to pathogens.</title>
        <authorList>
            <person name="Melnyk R.A."/>
            <person name="Beskrovnaya P.A."/>
            <person name="Liu Z."/>
            <person name="Song Y."/>
            <person name="Haney C.H."/>
        </authorList>
    </citation>
    <scope>NUCLEOTIDE SEQUENCE [LARGE SCALE GENOMIC DNA]</scope>
    <source>
        <strain evidence="8">Dha-51</strain>
    </source>
</reference>
<feature type="domain" description="Polypeptide-transport-associated ShlB-type" evidence="6">
    <location>
        <begin position="40"/>
        <end position="113"/>
    </location>
</feature>
<dbReference type="OrthoDB" id="5664954at2"/>
<name>A0A1H2NKM4_PSEVA</name>
<comment type="caution">
    <text evidence="7">The sequence shown here is derived from an EMBL/GenBank/DDBJ whole genome shotgun (WGS) entry which is preliminary data.</text>
</comment>
<evidence type="ECO:0000259" key="6">
    <source>
        <dbReference type="Pfam" id="PF08479"/>
    </source>
</evidence>
<dbReference type="GO" id="GO:0046819">
    <property type="term" value="P:protein secretion by the type V secretion system"/>
    <property type="evidence" value="ECO:0007669"/>
    <property type="project" value="TreeGrafter"/>
</dbReference>
<evidence type="ECO:0000313" key="7">
    <source>
        <dbReference type="EMBL" id="TDB63831.1"/>
    </source>
</evidence>
<keyword evidence="1" id="KW-1134">Transmembrane beta strand</keyword>
<dbReference type="RefSeq" id="WP_093230562.1">
    <property type="nucleotide sequence ID" value="NZ_JBNNWH010000001.1"/>
</dbReference>
<evidence type="ECO:0000256" key="1">
    <source>
        <dbReference type="ARBA" id="ARBA00022452"/>
    </source>
</evidence>
<dbReference type="STRING" id="95300.SAMN05216558_2406"/>
<dbReference type="EMBL" id="RRZK01000012">
    <property type="protein sequence ID" value="TDB63831.1"/>
    <property type="molecule type" value="Genomic_DNA"/>
</dbReference>
<dbReference type="Proteomes" id="UP000295254">
    <property type="component" value="Unassembled WGS sequence"/>
</dbReference>
<feature type="domain" description="Haemolysin activator HlyB C-terminal" evidence="5">
    <location>
        <begin position="176"/>
        <end position="494"/>
    </location>
</feature>
<protein>
    <submittedName>
        <fullName evidence="7">ShlB/FhaC/HecB family hemolysin secretion/activation protein</fullName>
    </submittedName>
</protein>
<evidence type="ECO:0000256" key="3">
    <source>
        <dbReference type="ARBA" id="ARBA00023237"/>
    </source>
</evidence>
<dbReference type="Gene3D" id="3.10.20.310">
    <property type="entry name" value="membrane protein fhac"/>
    <property type="match status" value="1"/>
</dbReference>
<dbReference type="PANTHER" id="PTHR34597:SF6">
    <property type="entry name" value="BLR6126 PROTEIN"/>
    <property type="match status" value="1"/>
</dbReference>
<keyword evidence="2" id="KW-0812">Transmembrane</keyword>
<dbReference type="InterPro" id="IPR013686">
    <property type="entry name" value="Polypept-transport_assoc_ShlB"/>
</dbReference>